<dbReference type="InterPro" id="IPR051092">
    <property type="entry name" value="FYVE_RhoGEF_PH"/>
</dbReference>
<keyword evidence="14" id="KW-1185">Reference proteome</keyword>
<evidence type="ECO:0000256" key="9">
    <source>
        <dbReference type="SAM" id="MobiDB-lite"/>
    </source>
</evidence>
<dbReference type="AlphaFoldDB" id="A8WJW3"/>
<dbReference type="GO" id="GO:0046847">
    <property type="term" value="P:filopodium assembly"/>
    <property type="evidence" value="ECO:0000318"/>
    <property type="project" value="GO_Central"/>
</dbReference>
<dbReference type="InterPro" id="IPR035899">
    <property type="entry name" value="DBL_dom_sf"/>
</dbReference>
<evidence type="ECO:0000256" key="3">
    <source>
        <dbReference type="ARBA" id="ARBA00022658"/>
    </source>
</evidence>
<dbReference type="EMBL" id="HE601158">
    <property type="protein sequence ID" value="CAP20756.2"/>
    <property type="molecule type" value="Genomic_DNA"/>
</dbReference>
<dbReference type="InterPro" id="IPR001849">
    <property type="entry name" value="PH_domain"/>
</dbReference>
<feature type="domain" description="PH" evidence="10">
    <location>
        <begin position="530"/>
        <end position="634"/>
    </location>
</feature>
<proteinExistence type="predicted"/>
<dbReference type="CDD" id="cd00065">
    <property type="entry name" value="FYVE_like_SF"/>
    <property type="match status" value="1"/>
</dbReference>
<dbReference type="PANTHER" id="PTHR12673:SF241">
    <property type="entry name" value="DH DOMAIN-CONTAINING PROTEIN"/>
    <property type="match status" value="1"/>
</dbReference>
<dbReference type="PANTHER" id="PTHR12673">
    <property type="entry name" value="FACIOGENITAL DYSPLASIA PROTEIN"/>
    <property type="match status" value="1"/>
</dbReference>
<dbReference type="InterPro" id="IPR000306">
    <property type="entry name" value="Znf_FYVE"/>
</dbReference>
<dbReference type="GO" id="GO:0008270">
    <property type="term" value="F:zinc ion binding"/>
    <property type="evidence" value="ECO:0007669"/>
    <property type="project" value="UniProtKB-KW"/>
</dbReference>
<dbReference type="eggNOG" id="KOG4424">
    <property type="taxonomic scope" value="Eukaryota"/>
</dbReference>
<dbReference type="SMART" id="SM00064">
    <property type="entry name" value="FYVE"/>
    <property type="match status" value="1"/>
</dbReference>
<sequence>MSSLVQLPTQMPSGFQMNFDDVRHHQMAPEVDCEGGTLTKMEEIEEIDPADGCTIRIFTYFILLPNNEELIKTVRQKVKIDCKQTMRSVRMVGSEAKVTENCQRISGDIKGMRPVEFSNNSRQICLDQHNLQLDLSDEQKLIFFFLTILNYRSHCHSDPQTTDQRIDRCLKQVPDTFINMLSKQKEMFVQQYPELFEKMRSESSLIPSTTTEVITNEDGSTTTRVRSSKSYSSHFSRQETYVNGVKKMSKTKFRAFVEYQGPEGGFQVKLSDSDELSEDELEEDDTKSQSCISEIHDSDSEITSGPSSGTNLEKRYQKAWYAAKELVDSEQRYVEKLKLLGDTFRNRLIKEEVLTNDKITRLLANISSLYQFHNTHFLPQLMISIRDWHTTKRIADVVKKQAPFLKMYSEYTNNYDRASKLFEELKKKKKFTDLVKDIEKQTECEGLPLVHHLICPVQRVMRYQLLLQEYKKHLQPSDGDFKDTVDALDLVLAAATHANEMMKKLDRFGKVIEVQEQLGNSISLVSPGRELLKSGSIQKISSTTEKTEERFIFLFNDLVILASERKMIGVSKYKLRAVFSASHMQVCEGDNLEREHSFYLRGSDGTGPKRCVELFTPTQKEKNEWVDSIFSIIDEAKVNSSMFTTSSRSSISENNNNDNSVESKHCADCDIEFGFLSRGSKCVKCRRRLCKKCFGRHRNESKKNRICDTCTKNMDLDGIPRSFSTQSQTEGSYWRRPPRDREFCMPVRLGYKVEKFRGTLGKPTNRYCVVRDDFCMYTYLSDEVRFKIDKTALAMLPLPGCEVKICGEKFTFSVRVGARRMYTLTAQDEEDQMKWMAILDLAANAHLKNQRNSGSEQSD</sequence>
<feature type="region of interest" description="Disordered" evidence="9">
    <location>
        <begin position="268"/>
        <end position="290"/>
    </location>
</feature>
<dbReference type="FunCoup" id="A8WJW3">
    <property type="interactions" value="554"/>
</dbReference>
<dbReference type="Gene3D" id="1.20.900.10">
    <property type="entry name" value="Dbl homology (DH) domain"/>
    <property type="match status" value="1"/>
</dbReference>
<evidence type="ECO:0000313" key="14">
    <source>
        <dbReference type="Proteomes" id="UP000008549"/>
    </source>
</evidence>
<dbReference type="OMA" id="AHPMFPP"/>
<dbReference type="WormBase" id="CBG24054a">
    <property type="protein sequence ID" value="CBP41981"/>
    <property type="gene ID" value="WBGene00042259"/>
    <property type="gene designation" value="Cbr-exc-5"/>
</dbReference>
<dbReference type="SUPFAM" id="SSF50729">
    <property type="entry name" value="PH domain-like"/>
    <property type="match status" value="2"/>
</dbReference>
<dbReference type="CDD" id="cd00160">
    <property type="entry name" value="RhoGEF"/>
    <property type="match status" value="1"/>
</dbReference>
<evidence type="ECO:0000259" key="11">
    <source>
        <dbReference type="PROSITE" id="PS50010"/>
    </source>
</evidence>
<dbReference type="CDD" id="cd13388">
    <property type="entry name" value="PH1_FGD1-4_like"/>
    <property type="match status" value="1"/>
</dbReference>
<dbReference type="InParanoid" id="A8WJW3"/>
<name>A8WJW3_CAEBR</name>
<feature type="domain" description="FYVE-type" evidence="12">
    <location>
        <begin position="660"/>
        <end position="715"/>
    </location>
</feature>
<dbReference type="Gene3D" id="3.30.40.10">
    <property type="entry name" value="Zinc/RING finger domain, C3HC4 (zinc finger)"/>
    <property type="match status" value="1"/>
</dbReference>
<evidence type="ECO:0000259" key="10">
    <source>
        <dbReference type="PROSITE" id="PS50003"/>
    </source>
</evidence>
<keyword evidence="4" id="KW-0479">Metal-binding</keyword>
<dbReference type="InterPro" id="IPR011993">
    <property type="entry name" value="PH-like_dom_sf"/>
</dbReference>
<comment type="subcellular location">
    <subcellularLocation>
        <location evidence="1">Cytoplasm</location>
        <location evidence="1">Cytoskeleton</location>
    </subcellularLocation>
</comment>
<evidence type="ECO:0000256" key="7">
    <source>
        <dbReference type="ARBA" id="ARBA00023212"/>
    </source>
</evidence>
<dbReference type="SMART" id="SM00233">
    <property type="entry name" value="PH"/>
    <property type="match status" value="2"/>
</dbReference>
<evidence type="ECO:0000259" key="12">
    <source>
        <dbReference type="PROSITE" id="PS50178"/>
    </source>
</evidence>
<dbReference type="InterPro" id="IPR013083">
    <property type="entry name" value="Znf_RING/FYVE/PHD"/>
</dbReference>
<dbReference type="HOGENOM" id="CLU_342973_0_0_1"/>
<evidence type="ECO:0000256" key="1">
    <source>
        <dbReference type="ARBA" id="ARBA00004245"/>
    </source>
</evidence>
<evidence type="ECO:0000313" key="15">
    <source>
        <dbReference type="WormBase" id="CBG24054a"/>
    </source>
</evidence>
<dbReference type="InterPro" id="IPR017455">
    <property type="entry name" value="Znf_FYVE-rel"/>
</dbReference>
<dbReference type="SUPFAM" id="SSF48065">
    <property type="entry name" value="DBL homology domain (DH-domain)"/>
    <property type="match status" value="1"/>
</dbReference>
<reference evidence="13 14" key="1">
    <citation type="journal article" date="2003" name="PLoS Biol.">
        <title>The genome sequence of Caenorhabditis briggsae: a platform for comparative genomics.</title>
        <authorList>
            <person name="Stein L.D."/>
            <person name="Bao Z."/>
            <person name="Blasiar D."/>
            <person name="Blumenthal T."/>
            <person name="Brent M.R."/>
            <person name="Chen N."/>
            <person name="Chinwalla A."/>
            <person name="Clarke L."/>
            <person name="Clee C."/>
            <person name="Coghlan A."/>
            <person name="Coulson A."/>
            <person name="D'Eustachio P."/>
            <person name="Fitch D.H."/>
            <person name="Fulton L.A."/>
            <person name="Fulton R.E."/>
            <person name="Griffiths-Jones S."/>
            <person name="Harris T.W."/>
            <person name="Hillier L.W."/>
            <person name="Kamath R."/>
            <person name="Kuwabara P.E."/>
            <person name="Mardis E.R."/>
            <person name="Marra M.A."/>
            <person name="Miner T.L."/>
            <person name="Minx P."/>
            <person name="Mullikin J.C."/>
            <person name="Plumb R.W."/>
            <person name="Rogers J."/>
            <person name="Schein J.E."/>
            <person name="Sohrmann M."/>
            <person name="Spieth J."/>
            <person name="Stajich J.E."/>
            <person name="Wei C."/>
            <person name="Willey D."/>
            <person name="Wilson R.K."/>
            <person name="Durbin R."/>
            <person name="Waterston R.H."/>
        </authorList>
    </citation>
    <scope>NUCLEOTIDE SEQUENCE [LARGE SCALE GENOMIC DNA]</scope>
    <source>
        <strain evidence="13 14">AF16</strain>
    </source>
</reference>
<dbReference type="Pfam" id="PF00169">
    <property type="entry name" value="PH"/>
    <property type="match status" value="1"/>
</dbReference>
<dbReference type="InterPro" id="IPR000219">
    <property type="entry name" value="DH_dom"/>
</dbReference>
<protein>
    <submittedName>
        <fullName evidence="13">Protein CBR-EXC-5</fullName>
    </submittedName>
</protein>
<dbReference type="Proteomes" id="UP000008549">
    <property type="component" value="Unassembled WGS sequence"/>
</dbReference>
<feature type="domain" description="PH" evidence="10">
    <location>
        <begin position="745"/>
        <end position="844"/>
    </location>
</feature>
<evidence type="ECO:0000313" key="13">
    <source>
        <dbReference type="EMBL" id="CAP20756.2"/>
    </source>
</evidence>
<accession>A8WJW3</accession>
<dbReference type="STRING" id="6238.A8WJW3"/>
<evidence type="ECO:0000256" key="6">
    <source>
        <dbReference type="ARBA" id="ARBA00022833"/>
    </source>
</evidence>
<dbReference type="Pfam" id="PF22697">
    <property type="entry name" value="SOS1_NGEF_PH"/>
    <property type="match status" value="1"/>
</dbReference>
<evidence type="ECO:0000256" key="4">
    <source>
        <dbReference type="ARBA" id="ARBA00022723"/>
    </source>
</evidence>
<organism evidence="13 14">
    <name type="scientific">Caenorhabditis briggsae</name>
    <dbReference type="NCBI Taxonomy" id="6238"/>
    <lineage>
        <taxon>Eukaryota</taxon>
        <taxon>Metazoa</taxon>
        <taxon>Ecdysozoa</taxon>
        <taxon>Nematoda</taxon>
        <taxon>Chromadorea</taxon>
        <taxon>Rhabditida</taxon>
        <taxon>Rhabditina</taxon>
        <taxon>Rhabditomorpha</taxon>
        <taxon>Rhabditoidea</taxon>
        <taxon>Rhabditidae</taxon>
        <taxon>Peloderinae</taxon>
        <taxon>Caenorhabditis</taxon>
    </lineage>
</organism>
<evidence type="ECO:0000256" key="8">
    <source>
        <dbReference type="PROSITE-ProRule" id="PRU00091"/>
    </source>
</evidence>
<evidence type="ECO:0000256" key="5">
    <source>
        <dbReference type="ARBA" id="ARBA00022771"/>
    </source>
</evidence>
<dbReference type="SUPFAM" id="SSF57903">
    <property type="entry name" value="FYVE/PHD zinc finger"/>
    <property type="match status" value="1"/>
</dbReference>
<dbReference type="PROSITE" id="PS50003">
    <property type="entry name" value="PH_DOMAIN"/>
    <property type="match status" value="2"/>
</dbReference>
<dbReference type="FunFam" id="2.30.29.30:FF:000647">
    <property type="entry name" value="Putative GDP-GTP exchange factor"/>
    <property type="match status" value="1"/>
</dbReference>
<dbReference type="GO" id="GO:0005856">
    <property type="term" value="C:cytoskeleton"/>
    <property type="evidence" value="ECO:0007669"/>
    <property type="project" value="UniProtKB-SubCell"/>
</dbReference>
<gene>
    <name evidence="15" type="primary">exc-5</name>
    <name evidence="13" type="synonym">Cbr-exc-5</name>
    <name evidence="15" type="ORF">CBG24054</name>
    <name evidence="13" type="ORF">CBG_24054</name>
</gene>
<dbReference type="InterPro" id="IPR055251">
    <property type="entry name" value="SOS1_NGEF_PH"/>
</dbReference>
<dbReference type="SMART" id="SM00325">
    <property type="entry name" value="RhoGEF"/>
    <property type="match status" value="1"/>
</dbReference>
<dbReference type="Pfam" id="PF00621">
    <property type="entry name" value="RhoGEF"/>
    <property type="match status" value="1"/>
</dbReference>
<keyword evidence="3" id="KW-0344">Guanine-nucleotide releasing factor</keyword>
<keyword evidence="2" id="KW-0963">Cytoplasm</keyword>
<keyword evidence="5 8" id="KW-0863">Zinc-finger</keyword>
<dbReference type="GO" id="GO:0005737">
    <property type="term" value="C:cytoplasm"/>
    <property type="evidence" value="ECO:0000318"/>
    <property type="project" value="GO_Central"/>
</dbReference>
<keyword evidence="6" id="KW-0862">Zinc</keyword>
<feature type="domain" description="DH" evidence="11">
    <location>
        <begin position="318"/>
        <end position="501"/>
    </location>
</feature>
<evidence type="ECO:0000256" key="2">
    <source>
        <dbReference type="ARBA" id="ARBA00022490"/>
    </source>
</evidence>
<dbReference type="Gene3D" id="2.30.29.30">
    <property type="entry name" value="Pleckstrin-homology domain (PH domain)/Phosphotyrosine-binding domain (PTB)"/>
    <property type="match status" value="2"/>
</dbReference>
<dbReference type="GO" id="GO:0005085">
    <property type="term" value="F:guanyl-nucleotide exchange factor activity"/>
    <property type="evidence" value="ECO:0000318"/>
    <property type="project" value="GO_Central"/>
</dbReference>
<dbReference type="PROSITE" id="PS50010">
    <property type="entry name" value="DH_2"/>
    <property type="match status" value="1"/>
</dbReference>
<dbReference type="PROSITE" id="PS50178">
    <property type="entry name" value="ZF_FYVE"/>
    <property type="match status" value="1"/>
</dbReference>
<keyword evidence="7" id="KW-0206">Cytoskeleton</keyword>
<feature type="compositionally biased region" description="Acidic residues" evidence="9">
    <location>
        <begin position="273"/>
        <end position="285"/>
    </location>
</feature>
<reference evidence="13 14" key="2">
    <citation type="journal article" date="2011" name="PLoS Genet.">
        <title>Caenorhabditis briggsae recombinant inbred line genotypes reveal inter-strain incompatibility and the evolution of recombination.</title>
        <authorList>
            <person name="Ross J.A."/>
            <person name="Koboldt D.C."/>
            <person name="Staisch J.E."/>
            <person name="Chamberlin H.M."/>
            <person name="Gupta B.P."/>
            <person name="Miller R.D."/>
            <person name="Baird S.E."/>
            <person name="Haag E.S."/>
        </authorList>
    </citation>
    <scope>NUCLEOTIDE SEQUENCE [LARGE SCALE GENOMIC DNA]</scope>
    <source>
        <strain evidence="13 14">AF16</strain>
    </source>
</reference>
<dbReference type="GO" id="GO:0007010">
    <property type="term" value="P:cytoskeleton organization"/>
    <property type="evidence" value="ECO:0000318"/>
    <property type="project" value="GO_Central"/>
</dbReference>
<dbReference type="InterPro" id="IPR011011">
    <property type="entry name" value="Znf_FYVE_PHD"/>
</dbReference>